<dbReference type="PROSITE" id="PS50878">
    <property type="entry name" value="RT_POL"/>
    <property type="match status" value="1"/>
</dbReference>
<protein>
    <recommendedName>
        <fullName evidence="2">Reverse transcriptase domain-containing protein</fullName>
    </recommendedName>
</protein>
<keyword evidence="1" id="KW-0175">Coiled coil</keyword>
<evidence type="ECO:0000313" key="3">
    <source>
        <dbReference type="EMBL" id="DAE32242.1"/>
    </source>
</evidence>
<dbReference type="Pfam" id="PF00078">
    <property type="entry name" value="RVT_1"/>
    <property type="match status" value="1"/>
</dbReference>
<evidence type="ECO:0000259" key="2">
    <source>
        <dbReference type="PROSITE" id="PS50878"/>
    </source>
</evidence>
<sequence>MKRYTGIYEQIYDFANLERAYKKARRCKRYRNEVLRYSRNLEENLINLQNHLIWHSYEQGIYRTFYVYEPKKRLISALPFADRVAQHAINNILEPLIDRRFYYHSYACRKEKGMHKASEVLTKWLYDETFDGKPLYAIKADIHHYFQSIDHERLKATIRRIIKDEEALALLDKIIDNVGTDGKGIPVGNLTSQLFANLYLDRMDKYLKETLHVRHYIRYMDDFVILSPDKAYLRDLLQKIEFFLASELGLLLNPKTTILNCKNGVDFCGYRHFTDHKKVRKTSIRRMKRTIRAYRKGIISEERFAKALQSWLGHIQHADAYLLREGMLRRLEGAREERQAASAAAQIANERKEGDEWKMQ</sequence>
<accession>A0A8S5RM95</accession>
<name>A0A8S5RM95_9VIRU</name>
<organism evidence="3">
    <name type="scientific">virus sp. ctvdG25</name>
    <dbReference type="NCBI Taxonomy" id="2825827"/>
    <lineage>
        <taxon>Viruses</taxon>
    </lineage>
</organism>
<dbReference type="PANTHER" id="PTHR34047">
    <property type="entry name" value="NUCLEAR INTRON MATURASE 1, MITOCHONDRIAL-RELATED"/>
    <property type="match status" value="1"/>
</dbReference>
<proteinExistence type="predicted"/>
<feature type="coiled-coil region" evidence="1">
    <location>
        <begin position="324"/>
        <end position="351"/>
    </location>
</feature>
<dbReference type="CDD" id="cd01651">
    <property type="entry name" value="RT_G2_intron"/>
    <property type="match status" value="1"/>
</dbReference>
<reference evidence="3" key="1">
    <citation type="journal article" date="2021" name="Proc. Natl. Acad. Sci. U.S.A.">
        <title>A Catalog of Tens of Thousands of Viruses from Human Metagenomes Reveals Hidden Associations with Chronic Diseases.</title>
        <authorList>
            <person name="Tisza M.J."/>
            <person name="Buck C.B."/>
        </authorList>
    </citation>
    <scope>NUCLEOTIDE SEQUENCE</scope>
    <source>
        <strain evidence="3">CtvdG25</strain>
    </source>
</reference>
<evidence type="ECO:0000256" key="1">
    <source>
        <dbReference type="SAM" id="Coils"/>
    </source>
</evidence>
<dbReference type="EMBL" id="BK059119">
    <property type="protein sequence ID" value="DAE32242.1"/>
    <property type="molecule type" value="Genomic_DNA"/>
</dbReference>
<dbReference type="InterPro" id="IPR000477">
    <property type="entry name" value="RT_dom"/>
</dbReference>
<dbReference type="PANTHER" id="PTHR34047:SF8">
    <property type="entry name" value="PROTEIN YKFC"/>
    <property type="match status" value="1"/>
</dbReference>
<dbReference type="InterPro" id="IPR043502">
    <property type="entry name" value="DNA/RNA_pol_sf"/>
</dbReference>
<dbReference type="SUPFAM" id="SSF56672">
    <property type="entry name" value="DNA/RNA polymerases"/>
    <property type="match status" value="1"/>
</dbReference>
<feature type="domain" description="Reverse transcriptase" evidence="2">
    <location>
        <begin position="1"/>
        <end position="272"/>
    </location>
</feature>
<dbReference type="InterPro" id="IPR051083">
    <property type="entry name" value="GrpII_Intron_Splice-Mob/Def"/>
</dbReference>